<evidence type="ECO:0000256" key="7">
    <source>
        <dbReference type="ARBA" id="ARBA00023136"/>
    </source>
</evidence>
<dbReference type="Pfam" id="PF25183">
    <property type="entry name" value="OMP_b-brl_4"/>
    <property type="match status" value="3"/>
</dbReference>
<keyword evidence="5 9" id="KW-0732">Signal</keyword>
<feature type="domain" description="TonB-dependent transporter Oar-like beta-barrel" evidence="11">
    <location>
        <begin position="336"/>
        <end position="573"/>
    </location>
</feature>
<evidence type="ECO:0000256" key="4">
    <source>
        <dbReference type="ARBA" id="ARBA00022692"/>
    </source>
</evidence>
<keyword evidence="3" id="KW-1134">Transmembrane beta strand</keyword>
<evidence type="ECO:0000256" key="8">
    <source>
        <dbReference type="ARBA" id="ARBA00023237"/>
    </source>
</evidence>
<dbReference type="Gene3D" id="2.60.40.1120">
    <property type="entry name" value="Carboxypeptidase-like, regulatory domain"/>
    <property type="match status" value="1"/>
</dbReference>
<comment type="caution">
    <text evidence="12">The sequence shown here is derived from an EMBL/GenBank/DDBJ whole genome shotgun (WGS) entry which is preliminary data.</text>
</comment>
<dbReference type="PANTHER" id="PTHR30069">
    <property type="entry name" value="TONB-DEPENDENT OUTER MEMBRANE RECEPTOR"/>
    <property type="match status" value="1"/>
</dbReference>
<proteinExistence type="predicted"/>
<feature type="domain" description="TonB-dependent transporter Oar-like beta-barrel" evidence="11">
    <location>
        <begin position="579"/>
        <end position="1007"/>
    </location>
</feature>
<keyword evidence="12" id="KW-0675">Receptor</keyword>
<dbReference type="Gene3D" id="2.170.130.10">
    <property type="entry name" value="TonB-dependent receptor, plug domain"/>
    <property type="match status" value="1"/>
</dbReference>
<reference evidence="12 13" key="1">
    <citation type="submission" date="2018-05" db="EMBL/GenBank/DDBJ databases">
        <title>Genomic Encyclopedia of Type Strains, Phase IV (KMG-IV): sequencing the most valuable type-strain genomes for metagenomic binning, comparative biology and taxonomic classification.</title>
        <authorList>
            <person name="Goeker M."/>
        </authorList>
    </citation>
    <scope>NUCLEOTIDE SEQUENCE [LARGE SCALE GENOMIC DNA]</scope>
    <source>
        <strain evidence="12 13">DSM 3183</strain>
    </source>
</reference>
<accession>A0A2V3VAM6</accession>
<feature type="domain" description="TonB-dependent transporter Oar-like beta-barrel" evidence="11">
    <location>
        <begin position="246"/>
        <end position="318"/>
    </location>
</feature>
<dbReference type="GO" id="GO:0044718">
    <property type="term" value="P:siderophore transmembrane transport"/>
    <property type="evidence" value="ECO:0007669"/>
    <property type="project" value="TreeGrafter"/>
</dbReference>
<organism evidence="12 13">
    <name type="scientific">Blastomonas natatoria</name>
    <dbReference type="NCBI Taxonomy" id="34015"/>
    <lineage>
        <taxon>Bacteria</taxon>
        <taxon>Pseudomonadati</taxon>
        <taxon>Pseudomonadota</taxon>
        <taxon>Alphaproteobacteria</taxon>
        <taxon>Sphingomonadales</taxon>
        <taxon>Sphingomonadaceae</taxon>
        <taxon>Blastomonas</taxon>
    </lineage>
</organism>
<evidence type="ECO:0000256" key="3">
    <source>
        <dbReference type="ARBA" id="ARBA00022452"/>
    </source>
</evidence>
<dbReference type="EMBL" id="QJJM01000003">
    <property type="protein sequence ID" value="PXW78194.1"/>
    <property type="molecule type" value="Genomic_DNA"/>
</dbReference>
<keyword evidence="6" id="KW-0798">TonB box</keyword>
<dbReference type="InterPro" id="IPR036942">
    <property type="entry name" value="Beta-barrel_TonB_sf"/>
</dbReference>
<dbReference type="Gene3D" id="2.40.170.20">
    <property type="entry name" value="TonB-dependent receptor, beta-barrel domain"/>
    <property type="match status" value="1"/>
</dbReference>
<gene>
    <name evidence="12" type="ORF">C7451_103302</name>
</gene>
<dbReference type="GO" id="GO:0009279">
    <property type="term" value="C:cell outer membrane"/>
    <property type="evidence" value="ECO:0007669"/>
    <property type="project" value="UniProtKB-SubCell"/>
</dbReference>
<evidence type="ECO:0000313" key="12">
    <source>
        <dbReference type="EMBL" id="PXW78194.1"/>
    </source>
</evidence>
<evidence type="ECO:0000256" key="1">
    <source>
        <dbReference type="ARBA" id="ARBA00004571"/>
    </source>
</evidence>
<evidence type="ECO:0000313" key="13">
    <source>
        <dbReference type="Proteomes" id="UP000248014"/>
    </source>
</evidence>
<dbReference type="PROSITE" id="PS01156">
    <property type="entry name" value="TONB_DEPENDENT_REC_2"/>
    <property type="match status" value="1"/>
</dbReference>
<comment type="subcellular location">
    <subcellularLocation>
        <location evidence="1">Cell outer membrane</location>
        <topology evidence="1">Multi-pass membrane protein</topology>
    </subcellularLocation>
</comment>
<keyword evidence="2" id="KW-0813">Transport</keyword>
<dbReference type="OrthoDB" id="9768147at2"/>
<dbReference type="Proteomes" id="UP000248014">
    <property type="component" value="Unassembled WGS sequence"/>
</dbReference>
<dbReference type="InterPro" id="IPR012910">
    <property type="entry name" value="Plug_dom"/>
</dbReference>
<dbReference type="InterPro" id="IPR037066">
    <property type="entry name" value="Plug_dom_sf"/>
</dbReference>
<dbReference type="PANTHER" id="PTHR30069:SF46">
    <property type="entry name" value="OAR PROTEIN"/>
    <property type="match status" value="1"/>
</dbReference>
<keyword evidence="8" id="KW-0998">Cell outer membrane</keyword>
<evidence type="ECO:0000256" key="6">
    <source>
        <dbReference type="ARBA" id="ARBA00023077"/>
    </source>
</evidence>
<dbReference type="Pfam" id="PF07715">
    <property type="entry name" value="Plug"/>
    <property type="match status" value="1"/>
</dbReference>
<dbReference type="InterPro" id="IPR057601">
    <property type="entry name" value="Oar-like_b-barrel"/>
</dbReference>
<sequence>MSYNRYCNAINILAAVAAISVTAPAYAQQAGLQINVVNNETGAPVANAEVTIENADIGLKRVVRSDDFGRVRLEALATSGLYNVSVAAAEGYDAASAGPVSLRSNFTGSVTIRVGAKAASDIVVTGTRAVTGINTVNAEVSSSLPREALTALPIEGRDVIQALIRLPNVVASTGFFPEAPVVSINGANGLETNYLIDGLDNNENFLGGPKFPVPLGFTKEVTVLANSYSVEFGRTANGIINYTSPSGTNDLTGEVYTLIRPGRPLDARSAFPRRDLTGNPVGESFERYQGGFAVGGPIVKDKTFFYASFEYTRDKNNQLVDAPQLGVTQNVTGNNEFLLGSLRLDHRFNDELTATLRGNFGRVTIERPGGGLGGGNNTFPSAGSDEFRPSTIIVGSLNYAGEDWTYDGSLQYSRFRFQYARTNVPAGPQVSIQDQTGLGVGTVGHPGFVFNDIENTFQTVQRLQRRFGNHRVKIGVDYIRSNFDLLGGGNPDGNFTVTLTPAQLATLRGRNLGLNLSAQDVLSLNPVVNNFSVELRPQSFGTSQNLLAFYLEDEWQVTSKLTATAGLRWDYDSLTGKGGKGGDYDNFAPRLALNFRPDSRSSIRFGAGLFYSKIIYAVISDALQRNTTSPAFVGQLRQLATQGIIPADTDLARVTFDGNLTVSPACATVSACPPASAVQALRNTAIINEARTLNPLGYDSPYSLQLSGGYQYQVSDTITASIDLIYSRTRNLVRLRDLNSPTSFVPNAANLTAANIATLRGLPDNAARLVLAQQLGLVRSQAAADATRPVGLVAGGARQITVSETEGKSLYRAVNLQVNKVRGDDDYAFRLSYTLSKLTNNTDDINFRASNANDFSVDNGPSANDRRHVISAVGFLYPIRGLTATGALLFQSGQPVNLVPDGSVFGTQDLNGDGQSFGENFVGNSDRFPGATRNSARLPSSTTVDIGLRYAVPVFGGNVEVSADVFNLFNANNQSGFANAASTSNQIQFGGGAPFVQRNAGPPRQFQFGLAYKF</sequence>
<dbReference type="AlphaFoldDB" id="A0A2V3VAM6"/>
<feature type="domain" description="TonB-dependent receptor plug" evidence="10">
    <location>
        <begin position="142"/>
        <end position="237"/>
    </location>
</feature>
<keyword evidence="13" id="KW-1185">Reference proteome</keyword>
<dbReference type="SUPFAM" id="SSF56935">
    <property type="entry name" value="Porins"/>
    <property type="match status" value="1"/>
</dbReference>
<keyword evidence="7" id="KW-0472">Membrane</keyword>
<name>A0A2V3VAM6_9SPHN</name>
<protein>
    <submittedName>
        <fullName evidence="12">TonB-dependent receptor-like protein</fullName>
    </submittedName>
</protein>
<evidence type="ECO:0000259" key="10">
    <source>
        <dbReference type="Pfam" id="PF07715"/>
    </source>
</evidence>
<keyword evidence="4" id="KW-0812">Transmembrane</keyword>
<dbReference type="InterPro" id="IPR039426">
    <property type="entry name" value="TonB-dep_rcpt-like"/>
</dbReference>
<evidence type="ECO:0000256" key="9">
    <source>
        <dbReference type="SAM" id="SignalP"/>
    </source>
</evidence>
<evidence type="ECO:0000256" key="5">
    <source>
        <dbReference type="ARBA" id="ARBA00022729"/>
    </source>
</evidence>
<feature type="signal peptide" evidence="9">
    <location>
        <begin position="1"/>
        <end position="27"/>
    </location>
</feature>
<dbReference type="RefSeq" id="WP_110297977.1">
    <property type="nucleotide sequence ID" value="NZ_QJJM01000003.1"/>
</dbReference>
<feature type="chain" id="PRO_5016117433" evidence="9">
    <location>
        <begin position="28"/>
        <end position="1014"/>
    </location>
</feature>
<evidence type="ECO:0000259" key="11">
    <source>
        <dbReference type="Pfam" id="PF25183"/>
    </source>
</evidence>
<dbReference type="GO" id="GO:0015344">
    <property type="term" value="F:siderophore uptake transmembrane transporter activity"/>
    <property type="evidence" value="ECO:0007669"/>
    <property type="project" value="TreeGrafter"/>
</dbReference>
<dbReference type="InterPro" id="IPR010917">
    <property type="entry name" value="TonB_rcpt_CS"/>
</dbReference>
<dbReference type="Pfam" id="PF13620">
    <property type="entry name" value="CarboxypepD_reg"/>
    <property type="match status" value="1"/>
</dbReference>
<evidence type="ECO:0000256" key="2">
    <source>
        <dbReference type="ARBA" id="ARBA00022448"/>
    </source>
</evidence>